<keyword evidence="3" id="KW-0805">Transcription regulation</keyword>
<protein>
    <recommendedName>
        <fullName evidence="9">DUF1778 domain-containing protein</fullName>
    </recommendedName>
</protein>
<keyword evidence="8" id="KW-1185">Reference proteome</keyword>
<evidence type="ECO:0000256" key="4">
    <source>
        <dbReference type="ARBA" id="ARBA00023125"/>
    </source>
</evidence>
<dbReference type="SUPFAM" id="SSF47598">
    <property type="entry name" value="Ribbon-helix-helix"/>
    <property type="match status" value="1"/>
</dbReference>
<name>A0ABP9WJ47_9MICO</name>
<evidence type="ECO:0000256" key="3">
    <source>
        <dbReference type="ARBA" id="ARBA00023015"/>
    </source>
</evidence>
<evidence type="ECO:0000256" key="6">
    <source>
        <dbReference type="ARBA" id="ARBA00049988"/>
    </source>
</evidence>
<dbReference type="Gene3D" id="1.20.5.780">
    <property type="entry name" value="Single helix bin"/>
    <property type="match status" value="1"/>
</dbReference>
<accession>A0ABP9WJ47</accession>
<keyword evidence="2" id="KW-1277">Toxin-antitoxin system</keyword>
<organism evidence="7 8">
    <name type="scientific">Demequina sediminis</name>
    <dbReference type="NCBI Taxonomy" id="1930058"/>
    <lineage>
        <taxon>Bacteria</taxon>
        <taxon>Bacillati</taxon>
        <taxon>Actinomycetota</taxon>
        <taxon>Actinomycetes</taxon>
        <taxon>Micrococcales</taxon>
        <taxon>Demequinaceae</taxon>
        <taxon>Demequina</taxon>
    </lineage>
</organism>
<comment type="caution">
    <text evidence="7">The sequence shown here is derived from an EMBL/GenBank/DDBJ whole genome shotgun (WGS) entry which is preliminary data.</text>
</comment>
<proteinExistence type="inferred from homology"/>
<sequence>MSAIARDAHLQVRISTTEKERLRRAAEQSGLDLSSFVLQHARRAADEILAEQAAFTLTDVEYDRFLEQLDAPAQVVPGLANLMRRASPFSDR</sequence>
<dbReference type="EMBL" id="BAABRR010000014">
    <property type="protein sequence ID" value="GAA5519864.1"/>
    <property type="molecule type" value="Genomic_DNA"/>
</dbReference>
<evidence type="ECO:0000313" key="8">
    <source>
        <dbReference type="Proteomes" id="UP001426770"/>
    </source>
</evidence>
<evidence type="ECO:0000313" key="7">
    <source>
        <dbReference type="EMBL" id="GAA5519864.1"/>
    </source>
</evidence>
<dbReference type="RefSeq" id="WP_286215610.1">
    <property type="nucleotide sequence ID" value="NZ_AP027736.1"/>
</dbReference>
<dbReference type="Pfam" id="PF08681">
    <property type="entry name" value="TacA1"/>
    <property type="match status" value="1"/>
</dbReference>
<dbReference type="InterPro" id="IPR010985">
    <property type="entry name" value="Ribbon_hlx_hlx"/>
</dbReference>
<evidence type="ECO:0000256" key="2">
    <source>
        <dbReference type="ARBA" id="ARBA00022649"/>
    </source>
</evidence>
<evidence type="ECO:0000256" key="5">
    <source>
        <dbReference type="ARBA" id="ARBA00023163"/>
    </source>
</evidence>
<evidence type="ECO:0008006" key="9">
    <source>
        <dbReference type="Google" id="ProtNLM"/>
    </source>
</evidence>
<gene>
    <name evidence="7" type="ORF">Lsed01_02322</name>
</gene>
<reference evidence="7 8" key="1">
    <citation type="submission" date="2024-02" db="EMBL/GenBank/DDBJ databases">
        <title>Lysinimicrobium sediminis NBRC 112286.</title>
        <authorList>
            <person name="Ichikawa N."/>
            <person name="Katano-Makiyama Y."/>
            <person name="Hidaka K."/>
        </authorList>
    </citation>
    <scope>NUCLEOTIDE SEQUENCE [LARGE SCALE GENOMIC DNA]</scope>
    <source>
        <strain evidence="7 8">NBRC 112286</strain>
    </source>
</reference>
<dbReference type="InterPro" id="IPR014795">
    <property type="entry name" value="TacA_1-like"/>
</dbReference>
<evidence type="ECO:0000256" key="1">
    <source>
        <dbReference type="ARBA" id="ARBA00022491"/>
    </source>
</evidence>
<comment type="similarity">
    <text evidence="6">Belongs to the TacA antitoxin family.</text>
</comment>
<dbReference type="PANTHER" id="PTHR35401">
    <property type="entry name" value="COPG FAMILY HELIX-TURN-HELIX PROTEIN-RELATED-RELATED"/>
    <property type="match status" value="1"/>
</dbReference>
<keyword evidence="4" id="KW-0238">DNA-binding</keyword>
<dbReference type="PANTHER" id="PTHR35401:SF1">
    <property type="entry name" value="CYTOPLASMIC PROTEIN"/>
    <property type="match status" value="1"/>
</dbReference>
<dbReference type="Proteomes" id="UP001426770">
    <property type="component" value="Unassembled WGS sequence"/>
</dbReference>
<keyword evidence="1" id="KW-0678">Repressor</keyword>
<keyword evidence="5" id="KW-0804">Transcription</keyword>